<protein>
    <submittedName>
        <fullName evidence="1">Uncharacterized protein</fullName>
    </submittedName>
</protein>
<reference evidence="1 2" key="1">
    <citation type="submission" date="2014-07" db="EMBL/GenBank/DDBJ databases">
        <authorList>
            <person name="McCorrison J."/>
            <person name="Sanka R."/>
            <person name="Torralba M."/>
            <person name="Gillis M."/>
            <person name="Haft D.H."/>
            <person name="Methe B."/>
            <person name="Sutton G."/>
            <person name="Nelson K.E."/>
        </authorList>
    </citation>
    <scope>NUCLEOTIDE SEQUENCE [LARGE SCALE GENOMIC DNA]</scope>
    <source>
        <strain evidence="1 2">DNF00882</strain>
    </source>
</reference>
<evidence type="ECO:0000313" key="1">
    <source>
        <dbReference type="EMBL" id="KGF50352.1"/>
    </source>
</evidence>
<comment type="caution">
    <text evidence="1">The sequence shown here is derived from an EMBL/GenBank/DDBJ whole genome shotgun (WGS) entry which is preliminary data.</text>
</comment>
<dbReference type="RefSeq" id="WP_036882207.1">
    <property type="nucleotide sequence ID" value="NZ_JRNR01000004.1"/>
</dbReference>
<proteinExistence type="predicted"/>
<organism evidence="1 2">
    <name type="scientific">Prevotella disiens DNF00882</name>
    <dbReference type="NCBI Taxonomy" id="1401075"/>
    <lineage>
        <taxon>Bacteria</taxon>
        <taxon>Pseudomonadati</taxon>
        <taxon>Bacteroidota</taxon>
        <taxon>Bacteroidia</taxon>
        <taxon>Bacteroidales</taxon>
        <taxon>Prevotellaceae</taxon>
        <taxon>Prevotella</taxon>
    </lineage>
</organism>
<name>A0A096C5Z4_9BACT</name>
<dbReference type="EMBL" id="JRNR01000004">
    <property type="protein sequence ID" value="KGF50352.1"/>
    <property type="molecule type" value="Genomic_DNA"/>
</dbReference>
<evidence type="ECO:0000313" key="2">
    <source>
        <dbReference type="Proteomes" id="UP000029538"/>
    </source>
</evidence>
<gene>
    <name evidence="1" type="ORF">HMPREF0654_01340</name>
</gene>
<sequence>MLKLMVKPQGKEGVIMFVKSYKRDWLFRKKLVLTPLLGDALNIEKLGHTELTEITLSLKLKDLFPYYLGSCYIDELVAYNQFYIIAKHTRKGLEYYCSEKEIYDKKLKRRVQVAEFTKDINKAEFSKSLDSVNAMLTRIRQNTNDKITSHSVFLTFENDLNKENIIFALTNKNSKKTRYLKSYELNGKSSDRVQMCDYMDSALAVKYDEALKIYDDLHAKHKNFLVNLHIRKENENTNAKDFICKQERILVGFKLNF</sequence>
<dbReference type="AlphaFoldDB" id="A0A096C5Z4"/>
<accession>A0A096C5Z4</accession>
<dbReference type="Proteomes" id="UP000029538">
    <property type="component" value="Unassembled WGS sequence"/>
</dbReference>